<keyword evidence="4" id="KW-1185">Reference proteome</keyword>
<gene>
    <name evidence="3" type="ORF">PanWU01x14_296780</name>
</gene>
<feature type="compositionally biased region" description="Low complexity" evidence="1">
    <location>
        <begin position="65"/>
        <end position="78"/>
    </location>
</feature>
<feature type="region of interest" description="Disordered" evidence="1">
    <location>
        <begin position="30"/>
        <end position="78"/>
    </location>
</feature>
<dbReference type="InterPro" id="IPR024752">
    <property type="entry name" value="Myb/SANT-like_dom"/>
</dbReference>
<reference evidence="4" key="1">
    <citation type="submission" date="2016-06" db="EMBL/GenBank/DDBJ databases">
        <title>Parallel loss of symbiosis genes in relatives of nitrogen-fixing non-legume Parasponia.</title>
        <authorList>
            <person name="Van Velzen R."/>
            <person name="Holmer R."/>
            <person name="Bu F."/>
            <person name="Rutten L."/>
            <person name="Van Zeijl A."/>
            <person name="Liu W."/>
            <person name="Santuari L."/>
            <person name="Cao Q."/>
            <person name="Sharma T."/>
            <person name="Shen D."/>
            <person name="Roswanjaya Y."/>
            <person name="Wardhani T."/>
            <person name="Kalhor M.S."/>
            <person name="Jansen J."/>
            <person name="Van den Hoogen J."/>
            <person name="Gungor B."/>
            <person name="Hartog M."/>
            <person name="Hontelez J."/>
            <person name="Verver J."/>
            <person name="Yang W.-C."/>
            <person name="Schijlen E."/>
            <person name="Repin R."/>
            <person name="Schilthuizen M."/>
            <person name="Schranz E."/>
            <person name="Heidstra R."/>
            <person name="Miyata K."/>
            <person name="Fedorova E."/>
            <person name="Kohlen W."/>
            <person name="Bisseling T."/>
            <person name="Smit S."/>
            <person name="Geurts R."/>
        </authorList>
    </citation>
    <scope>NUCLEOTIDE SEQUENCE [LARGE SCALE GENOMIC DNA]</scope>
    <source>
        <strain evidence="4">cv. WU1-14</strain>
    </source>
</reference>
<proteinExistence type="predicted"/>
<dbReference type="InterPro" id="IPR008507">
    <property type="entry name" value="DUF789"/>
</dbReference>
<dbReference type="PANTHER" id="PTHR46929:SF33">
    <property type="entry name" value="L10-INTERACTING MYB DOMAIN-CONTAINING PROTEIN-LIKE ISOFORM X1"/>
    <property type="match status" value="1"/>
</dbReference>
<feature type="region of interest" description="Disordered" evidence="1">
    <location>
        <begin position="170"/>
        <end position="198"/>
    </location>
</feature>
<dbReference type="OrthoDB" id="1937145at2759"/>
<evidence type="ECO:0000313" key="4">
    <source>
        <dbReference type="Proteomes" id="UP000237105"/>
    </source>
</evidence>
<feature type="region of interest" description="Disordered" evidence="1">
    <location>
        <begin position="1"/>
        <end position="20"/>
    </location>
</feature>
<dbReference type="EMBL" id="JXTB01000436">
    <property type="protein sequence ID" value="PON40542.1"/>
    <property type="molecule type" value="Genomic_DNA"/>
</dbReference>
<feature type="compositionally biased region" description="Basic and acidic residues" evidence="1">
    <location>
        <begin position="170"/>
        <end position="184"/>
    </location>
</feature>
<sequence>MSNSRGFALTRHHGTDRFYNPPAVRRHQELQLRQSQPRRQLSRPLKSEARVDSSDAEARTDSDESTLSRPSSVCSPSPSRNAALTNLDCIMESVTPFVQAQFFSEARVRGWRTREAELHPFFCLGDLWESFGEWSVYGVGVPLMLNGNDSVKQYYVPSLSGIQLYIDPHRLRRPGDDSDAESSRETSSAGSSDCEAERRVRGAVDGGWGRQNLMNSNSQRLGRLTLRDQHPMSSSSDETEVYNSPGSLVFEYFEQEQPHHRKPLYDKISTLASQFPELKMYRSCDLSPASWICVAWYPIYRIPVGPTLQSLDASFLTFHYLSTHSKCKNQPQLHTPSTRKVHGIDASSKISLPIFGLASYKLKGSILTPSEAHEWQQSNSLLQAAENWLRRLQLGWGSEHGAVTTLSGKTLSPNLQKIAGLLLSSITHFQITPLRLRERKEDMGIRSRSGSDRLRTVWTPEMDRYFIDLMLEQVNKGNKFVDHLFSKRAWKHMTNLFNSKFKFQYEKDVLKNRHKTLRNLYKAVKNLLDQRGFTWNETRQMVTAENNVWDEYIKGHPDARSFRLKTIPYYSDLCSIYRDLAPVPKGDNVPEESLLSSEKVTIEVTQPREDGDGETLAIHDIMIDEDYGISISDKDPELDVSQQATANLSGTTLSSRSRTCWQPPMDRCFIDLMLDQVRKGSRIDGVFRKQAWMEMIASFNAKFGFHYDMDVLKNRYKTLRRQYNVIKNLLDLDGFVWDDTRQMVTADDYIWQDYIKAHTDARQFMTRPVPYYKDLCVICDPSSDERECSSGQDLEQQDDEDAWSPATSVSNEVYVVSDVTSQKKRQLENCSFLAPPKKSRDKREGMANALREMATAVYSLSDNKKNEESSIPIENVIEAVQALPDMDEDLVLDACDFLEDEKKAKTFMALDVKLRKKWLLRKLRLQA</sequence>
<evidence type="ECO:0000259" key="2">
    <source>
        <dbReference type="Pfam" id="PF12776"/>
    </source>
</evidence>
<dbReference type="Pfam" id="PF12776">
    <property type="entry name" value="Myb_DNA-bind_3"/>
    <property type="match status" value="2"/>
</dbReference>
<accession>A0A2P5AVG8</accession>
<name>A0A2P5AVG8_PARAD</name>
<dbReference type="AlphaFoldDB" id="A0A2P5AVG8"/>
<feature type="compositionally biased region" description="Low complexity" evidence="1">
    <location>
        <begin position="31"/>
        <end position="44"/>
    </location>
</feature>
<evidence type="ECO:0000313" key="3">
    <source>
        <dbReference type="EMBL" id="PON40542.1"/>
    </source>
</evidence>
<evidence type="ECO:0000256" key="1">
    <source>
        <dbReference type="SAM" id="MobiDB-lite"/>
    </source>
</evidence>
<dbReference type="PANTHER" id="PTHR46929">
    <property type="entry name" value="EXPRESSED PROTEIN"/>
    <property type="match status" value="1"/>
</dbReference>
<dbReference type="Proteomes" id="UP000237105">
    <property type="component" value="Unassembled WGS sequence"/>
</dbReference>
<dbReference type="Pfam" id="PF05623">
    <property type="entry name" value="DUF789"/>
    <property type="match status" value="1"/>
</dbReference>
<feature type="compositionally biased region" description="Basic and acidic residues" evidence="1">
    <location>
        <begin position="45"/>
        <end position="62"/>
    </location>
</feature>
<feature type="domain" description="Myb/SANT-like" evidence="2">
    <location>
        <begin position="458"/>
        <end position="552"/>
    </location>
</feature>
<protein>
    <submittedName>
        <fullName evidence="3">Myb/SANT-like domain containing protein</fullName>
    </submittedName>
</protein>
<comment type="caution">
    <text evidence="3">The sequence shown here is derived from an EMBL/GenBank/DDBJ whole genome shotgun (WGS) entry which is preliminary data.</text>
</comment>
<feature type="domain" description="Myb/SANT-like" evidence="2">
    <location>
        <begin position="661"/>
        <end position="754"/>
    </location>
</feature>
<organism evidence="3 4">
    <name type="scientific">Parasponia andersonii</name>
    <name type="common">Sponia andersonii</name>
    <dbReference type="NCBI Taxonomy" id="3476"/>
    <lineage>
        <taxon>Eukaryota</taxon>
        <taxon>Viridiplantae</taxon>
        <taxon>Streptophyta</taxon>
        <taxon>Embryophyta</taxon>
        <taxon>Tracheophyta</taxon>
        <taxon>Spermatophyta</taxon>
        <taxon>Magnoliopsida</taxon>
        <taxon>eudicotyledons</taxon>
        <taxon>Gunneridae</taxon>
        <taxon>Pentapetalae</taxon>
        <taxon>rosids</taxon>
        <taxon>fabids</taxon>
        <taxon>Rosales</taxon>
        <taxon>Cannabaceae</taxon>
        <taxon>Parasponia</taxon>
    </lineage>
</organism>